<dbReference type="Pfam" id="PF10825">
    <property type="entry name" value="DUF2752"/>
    <property type="match status" value="1"/>
</dbReference>
<evidence type="ECO:0000313" key="2">
    <source>
        <dbReference type="EMBL" id="MBD1387024.1"/>
    </source>
</evidence>
<dbReference type="RefSeq" id="WP_191176877.1">
    <property type="nucleotide sequence ID" value="NZ_JACWMW010000004.1"/>
</dbReference>
<organism evidence="2 3">
    <name type="scientific">Mucilaginibacter rigui</name>
    <dbReference type="NCBI Taxonomy" id="534635"/>
    <lineage>
        <taxon>Bacteria</taxon>
        <taxon>Pseudomonadati</taxon>
        <taxon>Bacteroidota</taxon>
        <taxon>Sphingobacteriia</taxon>
        <taxon>Sphingobacteriales</taxon>
        <taxon>Sphingobacteriaceae</taxon>
        <taxon>Mucilaginibacter</taxon>
    </lineage>
</organism>
<keyword evidence="1" id="KW-0812">Transmembrane</keyword>
<comment type="caution">
    <text evidence="2">The sequence shown here is derived from an EMBL/GenBank/DDBJ whole genome shotgun (WGS) entry which is preliminary data.</text>
</comment>
<dbReference type="EMBL" id="JACWMW010000004">
    <property type="protein sequence ID" value="MBD1387024.1"/>
    <property type="molecule type" value="Genomic_DNA"/>
</dbReference>
<evidence type="ECO:0000256" key="1">
    <source>
        <dbReference type="SAM" id="Phobius"/>
    </source>
</evidence>
<keyword evidence="3" id="KW-1185">Reference proteome</keyword>
<feature type="transmembrane region" description="Helical" evidence="1">
    <location>
        <begin position="85"/>
        <end position="104"/>
    </location>
</feature>
<keyword evidence="1" id="KW-0472">Membrane</keyword>
<protein>
    <submittedName>
        <fullName evidence="2">DUF2752 domain-containing protein</fullName>
    </submittedName>
</protein>
<name>A0ABR7X918_9SPHI</name>
<keyword evidence="1" id="KW-1133">Transmembrane helix</keyword>
<dbReference type="InterPro" id="IPR021215">
    <property type="entry name" value="DUF2752"/>
</dbReference>
<gene>
    <name evidence="2" type="ORF">IDJ75_17185</name>
</gene>
<sequence>MGLNYIPSCSLLFISWLQDHLLPCPFKYITGIDCPGCGFQRSMVALLKGDIRQSFLLYPPAIPLLIISAWWLADSLFKLDTPKNVVKKTMFIVVALIITVSYIVKMARL</sequence>
<reference evidence="2 3" key="1">
    <citation type="submission" date="2020-09" db="EMBL/GenBank/DDBJ databases">
        <title>Novel species of Mucilaginibacter isolated from a glacier on the Tibetan Plateau.</title>
        <authorList>
            <person name="Liu Q."/>
            <person name="Xin Y.-H."/>
        </authorList>
    </citation>
    <scope>NUCLEOTIDE SEQUENCE [LARGE SCALE GENOMIC DNA]</scope>
    <source>
        <strain evidence="2 3">CGMCC 1.13878</strain>
    </source>
</reference>
<accession>A0ABR7X918</accession>
<evidence type="ECO:0000313" key="3">
    <source>
        <dbReference type="Proteomes" id="UP000618754"/>
    </source>
</evidence>
<proteinExistence type="predicted"/>
<feature type="transmembrane region" description="Helical" evidence="1">
    <location>
        <begin position="55"/>
        <end position="73"/>
    </location>
</feature>
<dbReference type="Proteomes" id="UP000618754">
    <property type="component" value="Unassembled WGS sequence"/>
</dbReference>